<dbReference type="InterPro" id="IPR011050">
    <property type="entry name" value="Pectin_lyase_fold/virulence"/>
</dbReference>
<dbReference type="PROSITE" id="PS00141">
    <property type="entry name" value="ASP_PROTEASE"/>
    <property type="match status" value="1"/>
</dbReference>
<dbReference type="SUPFAM" id="SSF51126">
    <property type="entry name" value="Pectin lyase-like"/>
    <property type="match status" value="2"/>
</dbReference>
<feature type="compositionally biased region" description="Polar residues" evidence="1">
    <location>
        <begin position="1738"/>
        <end position="1750"/>
    </location>
</feature>
<evidence type="ECO:0008006" key="7">
    <source>
        <dbReference type="Google" id="ProtNLM"/>
    </source>
</evidence>
<dbReference type="PANTHER" id="PTHR34720">
    <property type="entry name" value="MICROCYSTIN DEPENDENT PROTEIN"/>
    <property type="match status" value="1"/>
</dbReference>
<evidence type="ECO:0000313" key="5">
    <source>
        <dbReference type="EMBL" id="GCE92960.1"/>
    </source>
</evidence>
<gene>
    <name evidence="5" type="ORF">NIES46_10090</name>
</gene>
<feature type="compositionally biased region" description="Acidic residues" evidence="1">
    <location>
        <begin position="1724"/>
        <end position="1737"/>
    </location>
</feature>
<protein>
    <recommendedName>
        <fullName evidence="7">Tandem-95 repeat protein</fullName>
    </recommendedName>
</protein>
<dbReference type="Pfam" id="PF17851">
    <property type="entry name" value="GH43_C2"/>
    <property type="match status" value="3"/>
</dbReference>
<feature type="domain" description="Beta-xylosidase C-terminal Concanavalin A-like" evidence="4">
    <location>
        <begin position="1516"/>
        <end position="1677"/>
    </location>
</feature>
<dbReference type="Gene3D" id="2.60.40.3440">
    <property type="match status" value="4"/>
</dbReference>
<dbReference type="EMBL" id="BIMW01000058">
    <property type="protein sequence ID" value="GCE92960.1"/>
    <property type="molecule type" value="Genomic_DNA"/>
</dbReference>
<comment type="caution">
    <text evidence="5">The sequence shown here is derived from an EMBL/GenBank/DDBJ whole genome shotgun (WGS) entry which is preliminary data.</text>
</comment>
<dbReference type="NCBIfam" id="NF012211">
    <property type="entry name" value="tand_rpt_95"/>
    <property type="match status" value="8"/>
</dbReference>
<proteinExistence type="predicted"/>
<keyword evidence="6" id="KW-1185">Reference proteome</keyword>
<accession>A0A5M3T4Z4</accession>
<dbReference type="InterPro" id="IPR012334">
    <property type="entry name" value="Pectin_lyas_fold"/>
</dbReference>
<evidence type="ECO:0000313" key="6">
    <source>
        <dbReference type="Proteomes" id="UP000326169"/>
    </source>
</evidence>
<name>A0A5M3T4Z4_LIMPL</name>
<dbReference type="Gene3D" id="2.60.40.2810">
    <property type="match status" value="2"/>
</dbReference>
<evidence type="ECO:0000259" key="3">
    <source>
        <dbReference type="Pfam" id="PF14252"/>
    </source>
</evidence>
<feature type="domain" description="DUF4347" evidence="3">
    <location>
        <begin position="31"/>
        <end position="194"/>
    </location>
</feature>
<sequence length="2963" mass="320141">MATDINSRSFPVEWPLSAFRVSESLNTGQQVVIIDSGVEDYRELIRGLRAVVDVIILDPNRDGVLQIAETLHQYNTIAQIHIICHGSPGCLKLGNVELTSETLPHYSQHLETLNHKLHHSSIILYSCRVAAGPRGETFLQQLHQLTGANISASTTPTGNHQLGGDWDFQASIGNPIDTDSIFSQVTMATYSHTLAFESDDFNTNSLNAWWNFITPNNNSSYLLTGTGTSDAYVELSVPGATDMWNRNRSASRLMQAAQNQDFELEIKFAADPALNKQMQGILVEQDDNNWLRFDVFKINSDLALFAGSTRNGGSRSMIRMGVQPGQARHLKVNRTGDVWTLNYSPDGSTWTTAGSFTEALQVQQVGLFAGNADSSSSPQFTSQVDYFFNTAAPIIPEDGQVVTPEPVENQPPIANDDTVRVEPSQSVIIDVLSNDSDPDGVLVPDTVTVVDLPDYGTITVNPNGTITYSHDGSSTSTDSFTYTVEDDDGATSNEATVFLTIEENQPPTANDDNATVRTGNAVTINVLNNDSDLDGVLIPDTVTVVDSPNYGNITVNPNGTITYSHDGSSSGTDSFTYTVEDNDGATSNLANVSITIQEPSADPNPTVLDIWYGSEQSFGHIGKPLVWVNILGYAFDPDGISSLSYSLNGGPEIPLRLNVHGESRNPRLSRNGDFNVEIAYTDLNPASDHDDIVVITAVDTLGHIATESVTIKHELGNAWPKTYSIDWSEVDQINDVAQVVDGLWTLTDDGVRTAETGYDRLIAIGDIGWDDYEATVPITIHETNTNGIIGLLMRWKGHQPDGGTQPYVQWRTHGEIGFYHMSSGLSLEGSTFFNSGRNITLEAGNTYNFKMRSQTVDDGSIYSFKVWEESEPEPTEWDRQSFKSSSDFRALSHGSLLLVAHYYDATFGDVTVVPYGEERPNLAPIANNDHSRVSQGNSVNIRVLSNDEDIDGSLMPNTVTIVTEPNHGTVSIQNGVVTYNHNGSYISGDRFTYTVEDNHGATSNEATVFLGISELDLAFNSDDFNSSNLKPEWNFIKPLANSSYALTGTGTSDAYLELSVPANTDLWNQNRTIARLMQPAANEDFELEIKFASDPTVAKQMQGILVEQDERNWLRFNVSQTGSGLSVFGASTTNGSSRVMVSGSVATGEARYLNVNRQGNLWTLKSSGDGINWNTVGSFIRDLQVQEVGLFAGHAGKSPAMFTSQVDYFFNMAAPIVPEDVSLGNQPPIANDDTVRVEPSQSVIIDVLSNDSDPDGVLIPDTVTVVDSPDYGTITVNPNGTITYSHDGSSTSTDRFTYTVEDDDGAISNPATVSLTIQENQPPTANDDNATVRTGNTVTINVLNNDSDLDGVLIPDTVTVVDLPDYGNITVNPNGTITYSHDGSSTSTDRFTYTVEDDDGAISNLATVSLTIQENQPPTANDDNATVLIGNAVTINVLSNDSDPDGVLIPDTVTVVDSPNYGHITVNPNGTITYSHDGSSTSTDSFTYTVEDNDGAISNPATVSLTVSELDLAFQSDDFNTNSLDPRWNFINPNNNSSYLLTGTGTSDAYVELSVPGATDMWNRNRSASRLMQPAQNQDFELEIKFAADPALDKQIQGILVEQDDSNWVRFDVFKTNSGLALFAASTRNGGSRSMIRMGVQPGQARHLKVNREGDVWTLNYSPDGVSWTTAGSFTEALQVQQVGLFAGNAGSSSSPPFTSQVDYFFNTAAPIIPEDGQVVIPPDEDESPVIPEDEQLENQPPTANDDNATVRTGNAVTINVLDNDSDPDGVLIPDTVTIVDSPDYGNITVNPNGTITYSHDGSSTNSDRFTYTVEDDDGAISNLATVSLTIQENQPPTANDDNAIVMMGNAVTINVLSNDSDPDGVLIPDTVTVVDSPNYGNITVNPNGTITYSHDGSSTSTDSFTYTVEDNDGAISNPATVSLTVSELDLAFQSDDFNTNSLDPRWNFINPNNNSSYLLTGTGTSDAYVELSVPGATDMWNRNRSASRLMQPAQNQDFELEIKFAADPALDKQIQGILVEQDDSNWVRFDVFKTNSGLALFAASTRNGGSRSMIRMGVQPGQARHLKVNREGDVWTLNYSPDGVSWTTAGSFTEALQVQQVGLFAGNAGGSSSPPFTSQVDYFFNTAAPIIPEDTPDLLPPTAALLAPDLTPILGSDTGYAFTVSYSDDWEIQESTLDDADIRVIGPLGVQQLASLVRVYGEDNGNTRNATYQIAPSGGVWDVSDGGTYTVIMEPNAVSDVVGNFVPTATLGSFTIDFGTNTTQNIVFPADAGVVDVRDYGAIPNDGIDDTAAIQQAINENAGQNRIIYFPNGVYDVSGQITYPGSQKRNILQGESRDRTIIRLQDNLGFDTAVIDTGNPPAQRFRNSIRDLTVDVGEGNPDAIAISFIANNQGTLNNVRIVSRDGQGAIGLDLATDENGPLLVKDVEVVGFDVGIRTWNPTATQTLEGVKLVNQNVYGWQNFNQTLFVRDLESTNAVPVIWNMPDGSSDFTIMDANLTGVGAAATQPAIYNQKGMYVNNLNTSGYQLAIRQDDNGRGNLSQPDGYVAEWMANGGFNTLFDAPNQAFELEVLPTPVVPWDDLSDWVSPLAFGGLPNDGIDDTLAIQAAIDSGASTVYLPNGVWNIGGNLQLRNNLQRFIGTEATILGSGTITVADGSADVVSVERLEAPNITFIQDSDRTMVMSNMIINQYFNTSQGTGDLYIEDISGGPWSFTNQNVWARQINPENIHTPRIKNDGGNLWILGYKTEDEGTLVETVNGGKTEVLGAYILHGEFGDIPVFINNESSLSYVAASFRTFKGEPLPAVGVEEIQNLETRRTVGLPGYYSSTSLNRVPINTIVGTQGDDWLNGTDPNSATPGRGQIDILTGNGGFDTFVLGDSNSVYYDDGIDDQPGWQDYALITDFNNDVIQLHGSSEDYRLADSPQGLPTGLAIFYKGDVTDELIGIVQGVNNISLNSSSFVYV</sequence>
<dbReference type="PANTHER" id="PTHR34720:SF9">
    <property type="entry name" value="BLR4714 PROTEIN"/>
    <property type="match status" value="1"/>
</dbReference>
<dbReference type="Pfam" id="PF07081">
    <property type="entry name" value="DUF1349"/>
    <property type="match status" value="1"/>
</dbReference>
<dbReference type="Pfam" id="PF17963">
    <property type="entry name" value="Big_9"/>
    <property type="match status" value="8"/>
</dbReference>
<dbReference type="Pfam" id="PF12708">
    <property type="entry name" value="Pect-lyase_RHGA_epim"/>
    <property type="match status" value="1"/>
</dbReference>
<feature type="region of interest" description="Disordered" evidence="1">
    <location>
        <begin position="1724"/>
        <end position="1750"/>
    </location>
</feature>
<dbReference type="Gene3D" id="2.160.20.10">
    <property type="entry name" value="Single-stranded right-handed beta-helix, Pectin lyase-like"/>
    <property type="match status" value="2"/>
</dbReference>
<dbReference type="InterPro" id="IPR024535">
    <property type="entry name" value="RHGA/B-epi-like_pectate_lyase"/>
</dbReference>
<organism evidence="5 6">
    <name type="scientific">Limnospira platensis NIES-46</name>
    <dbReference type="NCBI Taxonomy" id="1236695"/>
    <lineage>
        <taxon>Bacteria</taxon>
        <taxon>Bacillati</taxon>
        <taxon>Cyanobacteriota</taxon>
        <taxon>Cyanophyceae</taxon>
        <taxon>Oscillatoriophycideae</taxon>
        <taxon>Oscillatoriales</taxon>
        <taxon>Sirenicapillariaceae</taxon>
        <taxon>Limnospira</taxon>
    </lineage>
</organism>
<reference evidence="5 6" key="1">
    <citation type="journal article" date="2019" name="J Genomics">
        <title>The Draft Genome of a Hydrogen-producing Cyanobacterium, Arthrospira platensis NIES-46.</title>
        <authorList>
            <person name="Suzuki S."/>
            <person name="Yamaguchi H."/>
            <person name="Kawachi M."/>
        </authorList>
    </citation>
    <scope>NUCLEOTIDE SEQUENCE [LARGE SCALE GENOMIC DNA]</scope>
    <source>
        <strain evidence="5 6">NIES-46</strain>
    </source>
</reference>
<evidence type="ECO:0000259" key="4">
    <source>
        <dbReference type="Pfam" id="PF17851"/>
    </source>
</evidence>
<dbReference type="Gene3D" id="2.60.120.200">
    <property type="match status" value="4"/>
</dbReference>
<dbReference type="Pfam" id="PF14252">
    <property type="entry name" value="DUF4347"/>
    <property type="match status" value="1"/>
</dbReference>
<feature type="domain" description="Beta-xylosidase C-terminal Concanavalin A-like" evidence="4">
    <location>
        <begin position="1935"/>
        <end position="2097"/>
    </location>
</feature>
<evidence type="ECO:0000256" key="1">
    <source>
        <dbReference type="SAM" id="MobiDB-lite"/>
    </source>
</evidence>
<dbReference type="InterPro" id="IPR001969">
    <property type="entry name" value="Aspartic_peptidase_AS"/>
</dbReference>
<dbReference type="SUPFAM" id="SSF49899">
    <property type="entry name" value="Concanavalin A-like lectins/glucanases"/>
    <property type="match status" value="4"/>
</dbReference>
<evidence type="ECO:0000259" key="2">
    <source>
        <dbReference type="Pfam" id="PF12708"/>
    </source>
</evidence>
<feature type="domain" description="Beta-xylosidase C-terminal Concanavalin A-like" evidence="4">
    <location>
        <begin position="1021"/>
        <end position="1178"/>
    </location>
</feature>
<feature type="domain" description="Rhamnogalacturonase A/B/Epimerase-like pectate lyase" evidence="2">
    <location>
        <begin position="2276"/>
        <end position="2445"/>
    </location>
</feature>
<dbReference type="Proteomes" id="UP000326169">
    <property type="component" value="Unassembled WGS sequence"/>
</dbReference>
<dbReference type="Gene3D" id="2.60.120.560">
    <property type="entry name" value="Exo-inulinase, domain 1"/>
    <property type="match status" value="1"/>
</dbReference>
<dbReference type="InterPro" id="IPR041542">
    <property type="entry name" value="GH43_C2"/>
</dbReference>
<dbReference type="InterPro" id="IPR025592">
    <property type="entry name" value="DUF4347"/>
</dbReference>
<dbReference type="InterPro" id="IPR013320">
    <property type="entry name" value="ConA-like_dom_sf"/>
</dbReference>
<dbReference type="InterPro" id="IPR009784">
    <property type="entry name" value="DUF1349"/>
</dbReference>